<dbReference type="Gene3D" id="1.10.260.40">
    <property type="entry name" value="lambda repressor-like DNA-binding domains"/>
    <property type="match status" value="1"/>
</dbReference>
<accession>A0A098THD5</accession>
<proteinExistence type="predicted"/>
<dbReference type="CDD" id="cd00093">
    <property type="entry name" value="HTH_XRE"/>
    <property type="match status" value="1"/>
</dbReference>
<dbReference type="InterPro" id="IPR001387">
    <property type="entry name" value="Cro/C1-type_HTH"/>
</dbReference>
<evidence type="ECO:0000313" key="1">
    <source>
        <dbReference type="EMBL" id="KGF71387.1"/>
    </source>
</evidence>
<organism evidence="1 2">
    <name type="scientific">Neosynechococcus sphagnicola sy1</name>
    <dbReference type="NCBI Taxonomy" id="1497020"/>
    <lineage>
        <taxon>Bacteria</taxon>
        <taxon>Bacillati</taxon>
        <taxon>Cyanobacteriota</taxon>
        <taxon>Cyanophyceae</taxon>
        <taxon>Neosynechococcales</taxon>
        <taxon>Neosynechococcaceae</taxon>
        <taxon>Neosynechococcus</taxon>
    </lineage>
</organism>
<dbReference type="RefSeq" id="WP_036536964.1">
    <property type="nucleotide sequence ID" value="NZ_JJML01000087.1"/>
</dbReference>
<gene>
    <name evidence="1" type="ORF">DO97_21490</name>
</gene>
<dbReference type="InterPro" id="IPR010982">
    <property type="entry name" value="Lambda_DNA-bd_dom_sf"/>
</dbReference>
<dbReference type="Proteomes" id="UP000030170">
    <property type="component" value="Unassembled WGS sequence"/>
</dbReference>
<sequence>MAELPHPRDQDKRGWSNNVLAEQSGVSVETVKRFLNGSVEESSAHKILAALDLDYAQVMEASAADPAEAGDQDVQGIASESDSSAEITIAFTDLVDSTRLQSVLHGREPENPDTCYLREVQNPRF</sequence>
<reference evidence="1 2" key="1">
    <citation type="journal article" date="2014" name="Mol. Ecol.">
        <title>Evolution of Synechococcus.</title>
        <authorList>
            <person name="Dvorak P."/>
            <person name="Casamatta D."/>
            <person name="Hasler P."/>
            <person name="Poulickova A."/>
            <person name="Ondrej V."/>
            <person name="Sanges R."/>
        </authorList>
    </citation>
    <scope>NUCLEOTIDE SEQUENCE [LARGE SCALE GENOMIC DNA]</scope>
    <source>
        <strain evidence="1 2">CAUP A 1101</strain>
    </source>
</reference>
<protein>
    <submittedName>
        <fullName evidence="1">Uncharacterized protein</fullName>
    </submittedName>
</protein>
<name>A0A098THD5_9CYAN</name>
<evidence type="ECO:0000313" key="2">
    <source>
        <dbReference type="Proteomes" id="UP000030170"/>
    </source>
</evidence>
<comment type="caution">
    <text evidence="1">The sequence shown here is derived from an EMBL/GenBank/DDBJ whole genome shotgun (WGS) entry which is preliminary data.</text>
</comment>
<dbReference type="SUPFAM" id="SSF47413">
    <property type="entry name" value="lambda repressor-like DNA-binding domains"/>
    <property type="match status" value="1"/>
</dbReference>
<dbReference type="GO" id="GO:0003677">
    <property type="term" value="F:DNA binding"/>
    <property type="evidence" value="ECO:0007669"/>
    <property type="project" value="InterPro"/>
</dbReference>
<keyword evidence="2" id="KW-1185">Reference proteome</keyword>
<dbReference type="AlphaFoldDB" id="A0A098THD5"/>
<dbReference type="EMBL" id="JJML01000087">
    <property type="protein sequence ID" value="KGF71387.1"/>
    <property type="molecule type" value="Genomic_DNA"/>
</dbReference>